<dbReference type="AlphaFoldDB" id="A0A158DZZ9"/>
<comment type="caution">
    <text evidence="1">The sequence shown here is derived from an EMBL/GenBank/DDBJ whole genome shotgun (WGS) entry which is preliminary data.</text>
</comment>
<dbReference type="EMBL" id="FCOE02000057">
    <property type="protein sequence ID" value="SAL00172.1"/>
    <property type="molecule type" value="Genomic_DNA"/>
</dbReference>
<protein>
    <submittedName>
        <fullName evidence="1">Uncharacterized protein</fullName>
    </submittedName>
</protein>
<evidence type="ECO:0000313" key="1">
    <source>
        <dbReference type="EMBL" id="SAL00172.1"/>
    </source>
</evidence>
<accession>A0A158DZZ9</accession>
<dbReference type="OrthoDB" id="662444at2"/>
<evidence type="ECO:0000313" key="2">
    <source>
        <dbReference type="Proteomes" id="UP000054911"/>
    </source>
</evidence>
<reference evidence="1" key="1">
    <citation type="submission" date="2016-01" db="EMBL/GenBank/DDBJ databases">
        <authorList>
            <person name="Peeters C."/>
        </authorList>
    </citation>
    <scope>NUCLEOTIDE SEQUENCE [LARGE SCALE GENOMIC DNA]</scope>
    <source>
        <strain evidence="1">LMG 29323</strain>
    </source>
</reference>
<gene>
    <name evidence="1" type="ORF">AWB80_07805</name>
</gene>
<name>A0A158DZZ9_9BURK</name>
<dbReference type="RefSeq" id="WP_160147519.1">
    <property type="nucleotide sequence ID" value="NZ_FCOE02000057.1"/>
</dbReference>
<sequence length="51" mass="5386">MGDSYESAAALVCTIRGATGEHLNALVGWLIGQQYSVSYVCQLAQHALAFA</sequence>
<keyword evidence="2" id="KW-1185">Reference proteome</keyword>
<dbReference type="Proteomes" id="UP000054911">
    <property type="component" value="Unassembled WGS sequence"/>
</dbReference>
<proteinExistence type="predicted"/>
<organism evidence="1 2">
    <name type="scientific">Caballeronia pedi</name>
    <dbReference type="NCBI Taxonomy" id="1777141"/>
    <lineage>
        <taxon>Bacteria</taxon>
        <taxon>Pseudomonadati</taxon>
        <taxon>Pseudomonadota</taxon>
        <taxon>Betaproteobacteria</taxon>
        <taxon>Burkholderiales</taxon>
        <taxon>Burkholderiaceae</taxon>
        <taxon>Caballeronia</taxon>
    </lineage>
</organism>